<gene>
    <name evidence="1" type="ORF">BU25DRAFT_311006</name>
</gene>
<comment type="caution">
    <text evidence="1">The sequence shown here is derived from an EMBL/GenBank/DDBJ whole genome shotgun (WGS) entry which is preliminary data.</text>
</comment>
<dbReference type="EMBL" id="MU006745">
    <property type="protein sequence ID" value="KAF2622326.1"/>
    <property type="molecule type" value="Genomic_DNA"/>
</dbReference>
<organism evidence="1 2">
    <name type="scientific">Macroventuria anomochaeta</name>
    <dbReference type="NCBI Taxonomy" id="301207"/>
    <lineage>
        <taxon>Eukaryota</taxon>
        <taxon>Fungi</taxon>
        <taxon>Dikarya</taxon>
        <taxon>Ascomycota</taxon>
        <taxon>Pezizomycotina</taxon>
        <taxon>Dothideomycetes</taxon>
        <taxon>Pleosporomycetidae</taxon>
        <taxon>Pleosporales</taxon>
        <taxon>Pleosporineae</taxon>
        <taxon>Didymellaceae</taxon>
        <taxon>Macroventuria</taxon>
    </lineage>
</organism>
<protein>
    <submittedName>
        <fullName evidence="1">Uncharacterized protein</fullName>
    </submittedName>
</protein>
<proteinExistence type="predicted"/>
<accession>A0ACB6RJZ4</accession>
<dbReference type="Proteomes" id="UP000799754">
    <property type="component" value="Unassembled WGS sequence"/>
</dbReference>
<evidence type="ECO:0000313" key="1">
    <source>
        <dbReference type="EMBL" id="KAF2622326.1"/>
    </source>
</evidence>
<keyword evidence="2" id="KW-1185">Reference proteome</keyword>
<name>A0ACB6RJZ4_9PLEO</name>
<sequence>MPGINDAIRQINNLNLGNKLCYQKIATNHGVDRTTLSQHHRGVQMDQKTKNLNQLKVNPQQEEELVQYVISLTERHFPPTREMIKNFVRGIAKVNVSETWVTHFLHRHKDVLTNRWTSPMAANRHAADS</sequence>
<reference evidence="1" key="1">
    <citation type="journal article" date="2020" name="Stud. Mycol.">
        <title>101 Dothideomycetes genomes: a test case for predicting lifestyles and emergence of pathogens.</title>
        <authorList>
            <person name="Haridas S."/>
            <person name="Albert R."/>
            <person name="Binder M."/>
            <person name="Bloem J."/>
            <person name="Labutti K."/>
            <person name="Salamov A."/>
            <person name="Andreopoulos B."/>
            <person name="Baker S."/>
            <person name="Barry K."/>
            <person name="Bills G."/>
            <person name="Bluhm B."/>
            <person name="Cannon C."/>
            <person name="Castanera R."/>
            <person name="Culley D."/>
            <person name="Daum C."/>
            <person name="Ezra D."/>
            <person name="Gonzalez J."/>
            <person name="Henrissat B."/>
            <person name="Kuo A."/>
            <person name="Liang C."/>
            <person name="Lipzen A."/>
            <person name="Lutzoni F."/>
            <person name="Magnuson J."/>
            <person name="Mondo S."/>
            <person name="Nolan M."/>
            <person name="Ohm R."/>
            <person name="Pangilinan J."/>
            <person name="Park H.-J."/>
            <person name="Ramirez L."/>
            <person name="Alfaro M."/>
            <person name="Sun H."/>
            <person name="Tritt A."/>
            <person name="Yoshinaga Y."/>
            <person name="Zwiers L.-H."/>
            <person name="Turgeon B."/>
            <person name="Goodwin S."/>
            <person name="Spatafora J."/>
            <person name="Crous P."/>
            <person name="Grigoriev I."/>
        </authorList>
    </citation>
    <scope>NUCLEOTIDE SEQUENCE</scope>
    <source>
        <strain evidence="1">CBS 525.71</strain>
    </source>
</reference>
<feature type="non-terminal residue" evidence="1">
    <location>
        <position position="129"/>
    </location>
</feature>
<evidence type="ECO:0000313" key="2">
    <source>
        <dbReference type="Proteomes" id="UP000799754"/>
    </source>
</evidence>